<dbReference type="Proteomes" id="UP000004478">
    <property type="component" value="Unassembled WGS sequence"/>
</dbReference>
<gene>
    <name evidence="2" type="ORF">B879_00006</name>
</gene>
<keyword evidence="1" id="KW-0732">Signal</keyword>
<name>K1LLG7_CECL9</name>
<keyword evidence="3" id="KW-1185">Reference proteome</keyword>
<accession>K1LLG7</accession>
<evidence type="ECO:0000256" key="1">
    <source>
        <dbReference type="SAM" id="SignalP"/>
    </source>
</evidence>
<evidence type="ECO:0000313" key="3">
    <source>
        <dbReference type="Proteomes" id="UP000004478"/>
    </source>
</evidence>
<feature type="chain" id="PRO_5003850868" description="Lipoprotein" evidence="1">
    <location>
        <begin position="23"/>
        <end position="326"/>
    </location>
</feature>
<comment type="caution">
    <text evidence="2">The sequence shown here is derived from an EMBL/GenBank/DDBJ whole genome shotgun (WGS) entry which is preliminary data.</text>
</comment>
<protein>
    <recommendedName>
        <fullName evidence="4">Lipoprotein</fullName>
    </recommendedName>
</protein>
<reference evidence="2 3" key="1">
    <citation type="journal article" date="2012" name="J. Bacteriol.">
        <title>Draft Genome Sequence of Cecembia lonarensis Strain LW9T, Isolated from Lonar Lake, a Haloalkaline Lake in India.</title>
        <authorList>
            <person name="Shivaji S."/>
            <person name="Ara S."/>
            <person name="Singh A."/>
            <person name="Pinnaka A.K."/>
        </authorList>
    </citation>
    <scope>NUCLEOTIDE SEQUENCE [LARGE SCALE GENOMIC DNA]</scope>
    <source>
        <strain evidence="2 3">LW9</strain>
    </source>
</reference>
<dbReference type="RefSeq" id="WP_009183062.1">
    <property type="nucleotide sequence ID" value="NZ_AMGM01000001.1"/>
</dbReference>
<dbReference type="AlphaFoldDB" id="K1LLG7"/>
<dbReference type="EMBL" id="AMGM01000001">
    <property type="protein sequence ID" value="EKB51213.1"/>
    <property type="molecule type" value="Genomic_DNA"/>
</dbReference>
<dbReference type="PROSITE" id="PS51257">
    <property type="entry name" value="PROKAR_LIPOPROTEIN"/>
    <property type="match status" value="1"/>
</dbReference>
<proteinExistence type="predicted"/>
<evidence type="ECO:0000313" key="2">
    <source>
        <dbReference type="EMBL" id="EKB51213.1"/>
    </source>
</evidence>
<evidence type="ECO:0008006" key="4">
    <source>
        <dbReference type="Google" id="ProtNLM"/>
    </source>
</evidence>
<sequence>MMNVFKTCCTLLIILLLLGCNEGNDNVEPIADFWETHEPFELEYNVPVGLNRSDNFLEMAEARGESDLIEASGIVISTANPGHLWSHEDRGNSNEIFLLDVATGETVASYELTGIFNRDWEDIEIGPGPEAGANYIYLGEVGDNNRVYRDYKIYRFKEPVFNEDHRGKKTPINNQDIETITFRYPDGLRHDVETLLLDPWTKDLFLVTKRDFFSIIYVLPYPQDTETPMEAIRVGEFPFTRAVGGNISLDGKEMLIKTYDFIMHWERLEGENMVDMFKKVPKLAPYNPTEPQGEAICFDHNKGYYTLSEFSNAIVPVLYYYHRERP</sequence>
<feature type="signal peptide" evidence="1">
    <location>
        <begin position="1"/>
        <end position="22"/>
    </location>
</feature>
<organism evidence="2 3">
    <name type="scientific">Cecembia lonarensis (strain CCUG 58316 / KCTC 22772 / LW9)</name>
    <dbReference type="NCBI Taxonomy" id="1225176"/>
    <lineage>
        <taxon>Bacteria</taxon>
        <taxon>Pseudomonadati</taxon>
        <taxon>Bacteroidota</taxon>
        <taxon>Cytophagia</taxon>
        <taxon>Cytophagales</taxon>
        <taxon>Cyclobacteriaceae</taxon>
        <taxon>Cecembia</taxon>
    </lineage>
</organism>